<sequence length="142" mass="15546">MTTARTTEPRAILGNHQTGSFVKGVVEADVDRGPVVRDVVQMPAALADLSPGQRRRDAFQSRGRGRRLHHEPVGSEGMPPRVEDDENHGQRVKAKNPLLPRSYQETTVSGHICRNAPFFSRTYPIRAEEGADEGADPARPAG</sequence>
<keyword evidence="3" id="KW-1185">Reference proteome</keyword>
<name>A0A0B2WRW8_METAS</name>
<gene>
    <name evidence="2" type="ORF">MAM_06337</name>
</gene>
<dbReference type="AlphaFoldDB" id="A0A0B2WRW8"/>
<evidence type="ECO:0000313" key="2">
    <source>
        <dbReference type="EMBL" id="KHN95725.1"/>
    </source>
</evidence>
<comment type="caution">
    <text evidence="2">The sequence shown here is derived from an EMBL/GenBank/DDBJ whole genome shotgun (WGS) entry which is preliminary data.</text>
</comment>
<feature type="region of interest" description="Disordered" evidence="1">
    <location>
        <begin position="47"/>
        <end position="107"/>
    </location>
</feature>
<dbReference type="EMBL" id="AZHE01000020">
    <property type="protein sequence ID" value="KHN95725.1"/>
    <property type="molecule type" value="Genomic_DNA"/>
</dbReference>
<proteinExistence type="predicted"/>
<organism evidence="2 3">
    <name type="scientific">Metarhizium album (strain ARSEF 1941)</name>
    <dbReference type="NCBI Taxonomy" id="1081103"/>
    <lineage>
        <taxon>Eukaryota</taxon>
        <taxon>Fungi</taxon>
        <taxon>Dikarya</taxon>
        <taxon>Ascomycota</taxon>
        <taxon>Pezizomycotina</taxon>
        <taxon>Sordariomycetes</taxon>
        <taxon>Hypocreomycetidae</taxon>
        <taxon>Hypocreales</taxon>
        <taxon>Clavicipitaceae</taxon>
        <taxon>Metarhizium</taxon>
    </lineage>
</organism>
<reference evidence="2 3" key="1">
    <citation type="journal article" date="2014" name="Proc. Natl. Acad. Sci. U.S.A.">
        <title>Trajectory and genomic determinants of fungal-pathogen speciation and host adaptation.</title>
        <authorList>
            <person name="Hu X."/>
            <person name="Xiao G."/>
            <person name="Zheng P."/>
            <person name="Shang Y."/>
            <person name="Su Y."/>
            <person name="Zhang X."/>
            <person name="Liu X."/>
            <person name="Zhan S."/>
            <person name="St Leger R.J."/>
            <person name="Wang C."/>
        </authorList>
    </citation>
    <scope>NUCLEOTIDE SEQUENCE [LARGE SCALE GENOMIC DNA]</scope>
    <source>
        <strain evidence="2 3">ARSEF 1941</strain>
    </source>
</reference>
<dbReference type="RefSeq" id="XP_040676791.1">
    <property type="nucleotide sequence ID" value="XM_040825135.1"/>
</dbReference>
<evidence type="ECO:0000313" key="3">
    <source>
        <dbReference type="Proteomes" id="UP000030816"/>
    </source>
</evidence>
<dbReference type="Proteomes" id="UP000030816">
    <property type="component" value="Unassembled WGS sequence"/>
</dbReference>
<protein>
    <submittedName>
        <fullName evidence="2">Uncharacterized protein</fullName>
    </submittedName>
</protein>
<accession>A0A0B2WRW8</accession>
<dbReference type="HOGENOM" id="CLU_1816238_0_0_1"/>
<dbReference type="GeneID" id="63740792"/>
<evidence type="ECO:0000256" key="1">
    <source>
        <dbReference type="SAM" id="MobiDB-lite"/>
    </source>
</evidence>